<dbReference type="EMBL" id="JBHSKJ010000011">
    <property type="protein sequence ID" value="MFC5147072.1"/>
    <property type="molecule type" value="Genomic_DNA"/>
</dbReference>
<gene>
    <name evidence="2" type="ORF">ACFPP6_20580</name>
</gene>
<protein>
    <recommendedName>
        <fullName evidence="4">Secreted protein</fullName>
    </recommendedName>
</protein>
<comment type="caution">
    <text evidence="2">The sequence shown here is derived from an EMBL/GenBank/DDBJ whole genome shotgun (WGS) entry which is preliminary data.</text>
</comment>
<accession>A0ABW0A0K9</accession>
<evidence type="ECO:0000256" key="1">
    <source>
        <dbReference type="SAM" id="SignalP"/>
    </source>
</evidence>
<keyword evidence="3" id="KW-1185">Reference proteome</keyword>
<evidence type="ECO:0008006" key="4">
    <source>
        <dbReference type="Google" id="ProtNLM"/>
    </source>
</evidence>
<proteinExistence type="predicted"/>
<evidence type="ECO:0000313" key="2">
    <source>
        <dbReference type="EMBL" id="MFC5147072.1"/>
    </source>
</evidence>
<organism evidence="2 3">
    <name type="scientific">Streptomyces aureoversilis</name>
    <dbReference type="NCBI Taxonomy" id="67277"/>
    <lineage>
        <taxon>Bacteria</taxon>
        <taxon>Bacillati</taxon>
        <taxon>Actinomycetota</taxon>
        <taxon>Actinomycetes</taxon>
        <taxon>Kitasatosporales</taxon>
        <taxon>Streptomycetaceae</taxon>
        <taxon>Streptomyces</taxon>
    </lineage>
</organism>
<reference evidence="3" key="1">
    <citation type="journal article" date="2019" name="Int. J. Syst. Evol. Microbiol.">
        <title>The Global Catalogue of Microorganisms (GCM) 10K type strain sequencing project: providing services to taxonomists for standard genome sequencing and annotation.</title>
        <authorList>
            <consortium name="The Broad Institute Genomics Platform"/>
            <consortium name="The Broad Institute Genome Sequencing Center for Infectious Disease"/>
            <person name="Wu L."/>
            <person name="Ma J."/>
        </authorList>
    </citation>
    <scope>NUCLEOTIDE SEQUENCE [LARGE SCALE GENOMIC DNA]</scope>
    <source>
        <strain evidence="3">CGMCC 4.1641</strain>
    </source>
</reference>
<name>A0ABW0A0K9_9ACTN</name>
<sequence>MRAIARIAVAGIVLGTCLGWSGAATADTGRPQGDTTVTAPVGFELPDDWEKPRDPHCVTTTAWGDSWCPGKPLM</sequence>
<feature type="chain" id="PRO_5046595920" description="Secreted protein" evidence="1">
    <location>
        <begin position="27"/>
        <end position="74"/>
    </location>
</feature>
<dbReference type="RefSeq" id="WP_382044345.1">
    <property type="nucleotide sequence ID" value="NZ_JBHSKJ010000011.1"/>
</dbReference>
<evidence type="ECO:0000313" key="3">
    <source>
        <dbReference type="Proteomes" id="UP001596222"/>
    </source>
</evidence>
<dbReference type="Proteomes" id="UP001596222">
    <property type="component" value="Unassembled WGS sequence"/>
</dbReference>
<feature type="signal peptide" evidence="1">
    <location>
        <begin position="1"/>
        <end position="26"/>
    </location>
</feature>
<keyword evidence="1" id="KW-0732">Signal</keyword>